<dbReference type="EMBL" id="JABMIG020000135">
    <property type="protein sequence ID" value="KAL3789909.1"/>
    <property type="molecule type" value="Genomic_DNA"/>
</dbReference>
<feature type="transmembrane region" description="Helical" evidence="7">
    <location>
        <begin position="870"/>
        <end position="890"/>
    </location>
</feature>
<name>A0ABD3PP21_9STRA</name>
<gene>
    <name evidence="9" type="ORF">HJC23_010594</name>
</gene>
<feature type="transmembrane region" description="Helical" evidence="7">
    <location>
        <begin position="768"/>
        <end position="786"/>
    </location>
</feature>
<dbReference type="Proteomes" id="UP001516023">
    <property type="component" value="Unassembled WGS sequence"/>
</dbReference>
<evidence type="ECO:0000313" key="9">
    <source>
        <dbReference type="EMBL" id="KAL3789909.1"/>
    </source>
</evidence>
<evidence type="ECO:0000256" key="7">
    <source>
        <dbReference type="SAM" id="Phobius"/>
    </source>
</evidence>
<keyword evidence="7" id="KW-0472">Membrane</keyword>
<evidence type="ECO:0000259" key="8">
    <source>
        <dbReference type="Pfam" id="PF00155"/>
    </source>
</evidence>
<dbReference type="Pfam" id="PF00155">
    <property type="entry name" value="Aminotran_1_2"/>
    <property type="match status" value="1"/>
</dbReference>
<keyword evidence="4" id="KW-0808">Transferase</keyword>
<dbReference type="InterPro" id="IPR004838">
    <property type="entry name" value="NHTrfase_class1_PyrdxlP-BS"/>
</dbReference>
<dbReference type="GO" id="GO:0008483">
    <property type="term" value="F:transaminase activity"/>
    <property type="evidence" value="ECO:0007669"/>
    <property type="project" value="UniProtKB-KW"/>
</dbReference>
<keyword evidence="5" id="KW-0663">Pyridoxal phosphate</keyword>
<evidence type="ECO:0000256" key="6">
    <source>
        <dbReference type="SAM" id="MobiDB-lite"/>
    </source>
</evidence>
<evidence type="ECO:0000313" key="10">
    <source>
        <dbReference type="Proteomes" id="UP001516023"/>
    </source>
</evidence>
<keyword evidence="7" id="KW-1133">Transmembrane helix</keyword>
<feature type="transmembrane region" description="Helical" evidence="7">
    <location>
        <begin position="838"/>
        <end position="858"/>
    </location>
</feature>
<dbReference type="SUPFAM" id="SSF53383">
    <property type="entry name" value="PLP-dependent transferases"/>
    <property type="match status" value="1"/>
</dbReference>
<keyword evidence="3" id="KW-0032">Aminotransferase</keyword>
<dbReference type="PROSITE" id="PS00105">
    <property type="entry name" value="AA_TRANSFER_CLASS_1"/>
    <property type="match status" value="1"/>
</dbReference>
<proteinExistence type="inferred from homology"/>
<feature type="compositionally biased region" description="Basic and acidic residues" evidence="6">
    <location>
        <begin position="509"/>
        <end position="525"/>
    </location>
</feature>
<feature type="region of interest" description="Disordered" evidence="6">
    <location>
        <begin position="453"/>
        <end position="557"/>
    </location>
</feature>
<accession>A0ABD3PP21</accession>
<evidence type="ECO:0000256" key="2">
    <source>
        <dbReference type="ARBA" id="ARBA00007441"/>
    </source>
</evidence>
<evidence type="ECO:0000256" key="1">
    <source>
        <dbReference type="ARBA" id="ARBA00001933"/>
    </source>
</evidence>
<dbReference type="Gene3D" id="3.40.640.10">
    <property type="entry name" value="Type I PLP-dependent aspartate aminotransferase-like (Major domain)"/>
    <property type="match status" value="1"/>
</dbReference>
<sequence length="1002" mass="111113">MSQINASLRSSTVQSFKVMDVLQRANQLEAQGRTIYHCEVGQPESGAPKNVSQAAVGALNGSPSESRLGYTDAFGLVPLREKIARHYQKKYEQVPKERIGVERIVVTTGSSGGFLLAFTACFDVGDTIAIASSGYPCYRNILQALGCQLANIPINKEFKLTAAELRKEINQRKEQGSTKLKGLILSSPSNPTGAMLSVDELKELCELCHEEGIRFLSDEIYHGISYGKQEATALSFSTSAVVINSFSKYYSMSGWRLGWMVVPSDLVDSINVLQQNMFINAPTISQTAAMKCWDEGTIQELEGHVTKYRASREFILKELATIDEIDSKNVAPADGGFYVYIDLGEENVDRKSGLGSTEMCRLLLEEEGVAFTPGTDFEDPAGNLGDRRFRISYAGGTSTVQNAMESTLIAPKQRYRNDHELVRRSGPIQCHEMKQSELDPLIRQISIKNYFTDSNSLRERRTGRTSPSPPTLDQQMHFPQHHQVDRPVDEHSHDSVAATATRGPSRQLFYRDRIPQLPSESRDYARSNVPVVSSESTDSSSSPDHQHSANQPQTPSQYQQHNFAFDGTRLGIPGSAPLQQTPRIPSPQPMHNEYRDQLHRNRLVVSVNPGLDSAGRTHGRFIRGENGTLVEVSEEVYAVRKAALSVLDPITYCWLILTIGFSMSVALGAAKWTARALSRFISEANENRQRPDSTDHLDRVEYLPLLQRSLKFGLKTGFLCFVVFIFEILLFVRLSNPSRLSLTVTYIPLWILTLGSIGNGVVCKSQHFVYVLIWVLIVAAMVLSVLKIDYGMYQIDPSYIIIVIQSMLGIISGTLVYVINGHQIGYFKLTDSQLTAGVFYASSSFLAILLVAIMADTLSLPELIQLDFQLITVILAPLVVAMAGIGAYLVTRGEFERLLKFGGQSAVIPMKLRLEANGWTCVESKGITSIPMFGDVRYEPLDHEASERLSIEMCGMCCSACYPSEEDDELHHQYHGRNTYQSPTPPSTMAVSARWGGGETIV</sequence>
<comment type="similarity">
    <text evidence="2">Belongs to the class-I pyridoxal-phosphate-dependent aminotransferase family.</text>
</comment>
<comment type="cofactor">
    <cofactor evidence="1">
        <name>pyridoxal 5'-phosphate</name>
        <dbReference type="ChEBI" id="CHEBI:597326"/>
    </cofactor>
</comment>
<feature type="domain" description="Aminotransferase class I/classII large" evidence="8">
    <location>
        <begin position="41"/>
        <end position="399"/>
    </location>
</feature>
<dbReference type="InterPro" id="IPR015421">
    <property type="entry name" value="PyrdxlP-dep_Trfase_major"/>
</dbReference>
<feature type="region of interest" description="Disordered" evidence="6">
    <location>
        <begin position="569"/>
        <end position="592"/>
    </location>
</feature>
<dbReference type="InterPro" id="IPR004839">
    <property type="entry name" value="Aminotransferase_I/II_large"/>
</dbReference>
<dbReference type="PANTHER" id="PTHR46383:SF2">
    <property type="entry name" value="AMINOTRANSFERASE"/>
    <property type="match status" value="1"/>
</dbReference>
<evidence type="ECO:0000256" key="4">
    <source>
        <dbReference type="ARBA" id="ARBA00022679"/>
    </source>
</evidence>
<comment type="caution">
    <text evidence="9">The sequence shown here is derived from an EMBL/GenBank/DDBJ whole genome shotgun (WGS) entry which is preliminary data.</text>
</comment>
<feature type="transmembrane region" description="Helical" evidence="7">
    <location>
        <begin position="740"/>
        <end position="761"/>
    </location>
</feature>
<reference evidence="9 10" key="1">
    <citation type="journal article" date="2020" name="G3 (Bethesda)">
        <title>Improved Reference Genome for Cyclotella cryptica CCMP332, a Model for Cell Wall Morphogenesis, Salinity Adaptation, and Lipid Production in Diatoms (Bacillariophyta).</title>
        <authorList>
            <person name="Roberts W.R."/>
            <person name="Downey K.M."/>
            <person name="Ruck E.C."/>
            <person name="Traller J.C."/>
            <person name="Alverson A.J."/>
        </authorList>
    </citation>
    <scope>NUCLEOTIDE SEQUENCE [LARGE SCALE GENOMIC DNA]</scope>
    <source>
        <strain evidence="9 10">CCMP332</strain>
    </source>
</reference>
<keyword evidence="7" id="KW-0812">Transmembrane</keyword>
<feature type="transmembrane region" description="Helical" evidence="7">
    <location>
        <begin position="649"/>
        <end position="670"/>
    </location>
</feature>
<keyword evidence="10" id="KW-1185">Reference proteome</keyword>
<dbReference type="InterPro" id="IPR050596">
    <property type="entry name" value="AspAT/PAT-like"/>
</dbReference>
<evidence type="ECO:0000256" key="3">
    <source>
        <dbReference type="ARBA" id="ARBA00022576"/>
    </source>
</evidence>
<organism evidence="9 10">
    <name type="scientific">Cyclotella cryptica</name>
    <dbReference type="NCBI Taxonomy" id="29204"/>
    <lineage>
        <taxon>Eukaryota</taxon>
        <taxon>Sar</taxon>
        <taxon>Stramenopiles</taxon>
        <taxon>Ochrophyta</taxon>
        <taxon>Bacillariophyta</taxon>
        <taxon>Coscinodiscophyceae</taxon>
        <taxon>Thalassiosirophycidae</taxon>
        <taxon>Stephanodiscales</taxon>
        <taxon>Stephanodiscaceae</taxon>
        <taxon>Cyclotella</taxon>
    </lineage>
</organism>
<feature type="transmembrane region" description="Helical" evidence="7">
    <location>
        <begin position="712"/>
        <end position="734"/>
    </location>
</feature>
<dbReference type="PANTHER" id="PTHR46383">
    <property type="entry name" value="ASPARTATE AMINOTRANSFERASE"/>
    <property type="match status" value="1"/>
</dbReference>
<feature type="compositionally biased region" description="Low complexity" evidence="6">
    <location>
        <begin position="530"/>
        <end position="543"/>
    </location>
</feature>
<evidence type="ECO:0000256" key="5">
    <source>
        <dbReference type="ARBA" id="ARBA00022898"/>
    </source>
</evidence>
<feature type="compositionally biased region" description="Basic and acidic residues" evidence="6">
    <location>
        <begin position="482"/>
        <end position="494"/>
    </location>
</feature>
<dbReference type="CDD" id="cd00609">
    <property type="entry name" value="AAT_like"/>
    <property type="match status" value="1"/>
</dbReference>
<protein>
    <recommendedName>
        <fullName evidence="8">Aminotransferase class I/classII large domain-containing protein</fullName>
    </recommendedName>
</protein>
<dbReference type="AlphaFoldDB" id="A0ABD3PP21"/>
<feature type="transmembrane region" description="Helical" evidence="7">
    <location>
        <begin position="798"/>
        <end position="818"/>
    </location>
</feature>
<dbReference type="InterPro" id="IPR015424">
    <property type="entry name" value="PyrdxlP-dep_Trfase"/>
</dbReference>